<dbReference type="Pfam" id="PF00005">
    <property type="entry name" value="ABC_tran"/>
    <property type="match status" value="1"/>
</dbReference>
<evidence type="ECO:0000313" key="7">
    <source>
        <dbReference type="EMBL" id="CCH31138.1"/>
    </source>
</evidence>
<protein>
    <submittedName>
        <fullName evidence="7">ATPase</fullName>
    </submittedName>
</protein>
<evidence type="ECO:0000259" key="6">
    <source>
        <dbReference type="PROSITE" id="PS50893"/>
    </source>
</evidence>
<keyword evidence="2" id="KW-0813">Transport</keyword>
<feature type="compositionally biased region" description="Basic residues" evidence="5">
    <location>
        <begin position="33"/>
        <end position="54"/>
    </location>
</feature>
<dbReference type="KEGG" id="sesp:BN6_38480"/>
<dbReference type="Pfam" id="PF08352">
    <property type="entry name" value="oligo_HPY"/>
    <property type="match status" value="1"/>
</dbReference>
<dbReference type="InterPro" id="IPR017871">
    <property type="entry name" value="ABC_transporter-like_CS"/>
</dbReference>
<dbReference type="InterPro" id="IPR027417">
    <property type="entry name" value="P-loop_NTPase"/>
</dbReference>
<dbReference type="PROSITE" id="PS00211">
    <property type="entry name" value="ABC_TRANSPORTER_1"/>
    <property type="match status" value="1"/>
</dbReference>
<evidence type="ECO:0000256" key="1">
    <source>
        <dbReference type="ARBA" id="ARBA00005417"/>
    </source>
</evidence>
<dbReference type="InterPro" id="IPR003439">
    <property type="entry name" value="ABC_transporter-like_ATP-bd"/>
</dbReference>
<gene>
    <name evidence="7" type="ordered locus">BN6_38480</name>
</gene>
<dbReference type="PATRIC" id="fig|1179773.3.peg.3849"/>
<comment type="similarity">
    <text evidence="1">Belongs to the ABC transporter superfamily.</text>
</comment>
<dbReference type="GO" id="GO:0005524">
    <property type="term" value="F:ATP binding"/>
    <property type="evidence" value="ECO:0007669"/>
    <property type="project" value="UniProtKB-KW"/>
</dbReference>
<feature type="domain" description="ABC transporter" evidence="6">
    <location>
        <begin position="6"/>
        <end position="216"/>
    </location>
</feature>
<dbReference type="NCBIfam" id="TIGR01727">
    <property type="entry name" value="oligo_HPY"/>
    <property type="match status" value="1"/>
</dbReference>
<dbReference type="HOGENOM" id="CLU_949588_0_0_11"/>
<feature type="region of interest" description="Disordered" evidence="5">
    <location>
        <begin position="22"/>
        <end position="54"/>
    </location>
</feature>
<proteinExistence type="inferred from homology"/>
<dbReference type="Proteomes" id="UP000006281">
    <property type="component" value="Chromosome"/>
</dbReference>
<evidence type="ECO:0000256" key="4">
    <source>
        <dbReference type="ARBA" id="ARBA00022840"/>
    </source>
</evidence>
<dbReference type="PROSITE" id="PS50893">
    <property type="entry name" value="ABC_TRANSPORTER_2"/>
    <property type="match status" value="1"/>
</dbReference>
<dbReference type="Gene3D" id="3.40.50.300">
    <property type="entry name" value="P-loop containing nucleotide triphosphate hydrolases"/>
    <property type="match status" value="1"/>
</dbReference>
<evidence type="ECO:0000256" key="5">
    <source>
        <dbReference type="SAM" id="MobiDB-lite"/>
    </source>
</evidence>
<evidence type="ECO:0000256" key="3">
    <source>
        <dbReference type="ARBA" id="ARBA00022741"/>
    </source>
</evidence>
<organism evidence="7 8">
    <name type="scientific">Saccharothrix espanaensis (strain ATCC 51144 / DSM 44229 / JCM 9112 / NBRC 15066 / NRRL 15764)</name>
    <dbReference type="NCBI Taxonomy" id="1179773"/>
    <lineage>
        <taxon>Bacteria</taxon>
        <taxon>Bacillati</taxon>
        <taxon>Actinomycetota</taxon>
        <taxon>Actinomycetes</taxon>
        <taxon>Pseudonocardiales</taxon>
        <taxon>Pseudonocardiaceae</taxon>
        <taxon>Saccharothrix</taxon>
    </lineage>
</organism>
<name>K0K3P5_SACES</name>
<sequence>MALDLLPDVDAHALPERRIGACRRPPRPVAGGRGRRVAGGRVGRSGRRRTRRERAGRALVVLPRAAAGAHAEVFALLGVAPGPDIAVAAASRLTGAARPQDPDRARRLGTGYPHEFSGGQRQRVGIARAIILEPDLVVADEPVSALDVSVQAQIVNLLEDVKRSLSLTTLVIAHDLAVVRHLSDTVGVMYLGRLVEEAESTALYRDPLHPYTRSLMSAVPLPDPEAEARRERIILTGDLPSPTAPPPGCPFHTRCPVRRDTRCATEVPLVREVRPGHRVACHWVDAQPVPGGR</sequence>
<dbReference type="OrthoDB" id="5170605at2"/>
<dbReference type="SUPFAM" id="SSF52540">
    <property type="entry name" value="P-loop containing nucleoside triphosphate hydrolases"/>
    <property type="match status" value="1"/>
</dbReference>
<dbReference type="AlphaFoldDB" id="K0K3P5"/>
<keyword evidence="8" id="KW-1185">Reference proteome</keyword>
<dbReference type="PANTHER" id="PTHR43776">
    <property type="entry name" value="TRANSPORT ATP-BINDING PROTEIN"/>
    <property type="match status" value="1"/>
</dbReference>
<dbReference type="InterPro" id="IPR050319">
    <property type="entry name" value="ABC_transp_ATP-bind"/>
</dbReference>
<dbReference type="InterPro" id="IPR013563">
    <property type="entry name" value="Oligopep_ABC_C"/>
</dbReference>
<evidence type="ECO:0000313" key="8">
    <source>
        <dbReference type="Proteomes" id="UP000006281"/>
    </source>
</evidence>
<dbReference type="eggNOG" id="COG4608">
    <property type="taxonomic scope" value="Bacteria"/>
</dbReference>
<reference evidence="7 8" key="1">
    <citation type="journal article" date="2012" name="BMC Genomics">
        <title>Complete genome sequence of Saccharothrix espanaensis DSM 44229T and comparison to the other completely sequenced Pseudonocardiaceae.</title>
        <authorList>
            <person name="Strobel T."/>
            <person name="Al-Dilaimi A."/>
            <person name="Blom J."/>
            <person name="Gessner A."/>
            <person name="Kalinowski J."/>
            <person name="Luzhetska M."/>
            <person name="Puhler A."/>
            <person name="Szczepanowski R."/>
            <person name="Bechthold A."/>
            <person name="Ruckert C."/>
        </authorList>
    </citation>
    <scope>NUCLEOTIDE SEQUENCE [LARGE SCALE GENOMIC DNA]</scope>
    <source>
        <strain evidence="8">ATCC 51144 / DSM 44229 / JCM 9112 / NBRC 15066 / NRRL 15764</strain>
    </source>
</reference>
<keyword evidence="3" id="KW-0547">Nucleotide-binding</keyword>
<dbReference type="BioCyc" id="SESP1179773:BN6_RS43900-MONOMER"/>
<dbReference type="EMBL" id="HE804045">
    <property type="protein sequence ID" value="CCH31138.1"/>
    <property type="molecule type" value="Genomic_DNA"/>
</dbReference>
<dbReference type="PANTHER" id="PTHR43776:SF7">
    <property type="entry name" value="D,D-DIPEPTIDE TRANSPORT ATP-BINDING PROTEIN DDPF-RELATED"/>
    <property type="match status" value="1"/>
</dbReference>
<keyword evidence="4" id="KW-0067">ATP-binding</keyword>
<evidence type="ECO:0000256" key="2">
    <source>
        <dbReference type="ARBA" id="ARBA00022448"/>
    </source>
</evidence>
<dbReference type="GO" id="GO:0016887">
    <property type="term" value="F:ATP hydrolysis activity"/>
    <property type="evidence" value="ECO:0007669"/>
    <property type="project" value="InterPro"/>
</dbReference>
<accession>K0K3P5</accession>
<dbReference type="GO" id="GO:0015833">
    <property type="term" value="P:peptide transport"/>
    <property type="evidence" value="ECO:0007669"/>
    <property type="project" value="InterPro"/>
</dbReference>
<dbReference type="STRING" id="1179773.BN6_38480"/>